<keyword evidence="8" id="KW-0175">Coiled coil</keyword>
<comment type="subcellular location">
    <subcellularLocation>
        <location evidence="1">Membrane</location>
        <topology evidence="1">Multi-pass membrane protein</topology>
    </subcellularLocation>
</comment>
<accession>A0AAU9JJH8</accession>
<protein>
    <recommendedName>
        <fullName evidence="10">Ion transport domain-containing protein</fullName>
    </recommendedName>
</protein>
<comment type="caution">
    <text evidence="11">The sequence shown here is derived from an EMBL/GenBank/DDBJ whole genome shotgun (WGS) entry which is preliminary data.</text>
</comment>
<feature type="transmembrane region" description="Helical" evidence="9">
    <location>
        <begin position="884"/>
        <end position="902"/>
    </location>
</feature>
<dbReference type="PROSITE" id="PS50082">
    <property type="entry name" value="WD_REPEATS_2"/>
    <property type="match status" value="1"/>
</dbReference>
<dbReference type="PANTHER" id="PTHR22847">
    <property type="entry name" value="WD40 REPEAT PROTEIN"/>
    <property type="match status" value="1"/>
</dbReference>
<feature type="transmembrane region" description="Helical" evidence="9">
    <location>
        <begin position="968"/>
        <end position="986"/>
    </location>
</feature>
<gene>
    <name evidence="11" type="ORF">BSTOLATCC_MIC34701</name>
</gene>
<dbReference type="InterPro" id="IPR011047">
    <property type="entry name" value="Quinoprotein_ADH-like_sf"/>
</dbReference>
<dbReference type="SUPFAM" id="SSF50998">
    <property type="entry name" value="Quinoprotein alcohol dehydrogenase-like"/>
    <property type="match status" value="1"/>
</dbReference>
<dbReference type="Pfam" id="PF00520">
    <property type="entry name" value="Ion_trans"/>
    <property type="match status" value="1"/>
</dbReference>
<keyword evidence="12" id="KW-1185">Reference proteome</keyword>
<evidence type="ECO:0000256" key="5">
    <source>
        <dbReference type="ARBA" id="ARBA00022989"/>
    </source>
</evidence>
<reference evidence="11" key="1">
    <citation type="submission" date="2021-09" db="EMBL/GenBank/DDBJ databases">
        <authorList>
            <consortium name="AG Swart"/>
            <person name="Singh M."/>
            <person name="Singh A."/>
            <person name="Seah K."/>
            <person name="Emmerich C."/>
        </authorList>
    </citation>
    <scope>NUCLEOTIDE SEQUENCE</scope>
    <source>
        <strain evidence="11">ATCC30299</strain>
    </source>
</reference>
<dbReference type="Pfam" id="PF00400">
    <property type="entry name" value="WD40"/>
    <property type="match status" value="2"/>
</dbReference>
<keyword evidence="2 7" id="KW-0853">WD repeat</keyword>
<dbReference type="InterPro" id="IPR001680">
    <property type="entry name" value="WD40_rpt"/>
</dbReference>
<evidence type="ECO:0000256" key="9">
    <source>
        <dbReference type="SAM" id="Phobius"/>
    </source>
</evidence>
<feature type="repeat" description="WD" evidence="7">
    <location>
        <begin position="469"/>
        <end position="510"/>
    </location>
</feature>
<evidence type="ECO:0000256" key="1">
    <source>
        <dbReference type="ARBA" id="ARBA00004141"/>
    </source>
</evidence>
<evidence type="ECO:0000256" key="7">
    <source>
        <dbReference type="PROSITE-ProRule" id="PRU00221"/>
    </source>
</evidence>
<evidence type="ECO:0000256" key="8">
    <source>
        <dbReference type="SAM" id="Coils"/>
    </source>
</evidence>
<organism evidence="11 12">
    <name type="scientific">Blepharisma stoltei</name>
    <dbReference type="NCBI Taxonomy" id="1481888"/>
    <lineage>
        <taxon>Eukaryota</taxon>
        <taxon>Sar</taxon>
        <taxon>Alveolata</taxon>
        <taxon>Ciliophora</taxon>
        <taxon>Postciliodesmatophora</taxon>
        <taxon>Heterotrichea</taxon>
        <taxon>Heterotrichida</taxon>
        <taxon>Blepharismidae</taxon>
        <taxon>Blepharisma</taxon>
    </lineage>
</organism>
<evidence type="ECO:0000259" key="10">
    <source>
        <dbReference type="Pfam" id="PF00520"/>
    </source>
</evidence>
<feature type="transmembrane region" description="Helical" evidence="9">
    <location>
        <begin position="909"/>
        <end position="927"/>
    </location>
</feature>
<feature type="domain" description="Ion transport" evidence="10">
    <location>
        <begin position="885"/>
        <end position="1087"/>
    </location>
</feature>
<evidence type="ECO:0000256" key="4">
    <source>
        <dbReference type="ARBA" id="ARBA00022737"/>
    </source>
</evidence>
<dbReference type="Proteomes" id="UP001162131">
    <property type="component" value="Unassembled WGS sequence"/>
</dbReference>
<dbReference type="InterPro" id="IPR015943">
    <property type="entry name" value="WD40/YVTN_repeat-like_dom_sf"/>
</dbReference>
<evidence type="ECO:0000256" key="2">
    <source>
        <dbReference type="ARBA" id="ARBA00022574"/>
    </source>
</evidence>
<dbReference type="GO" id="GO:1990234">
    <property type="term" value="C:transferase complex"/>
    <property type="evidence" value="ECO:0007669"/>
    <property type="project" value="UniProtKB-ARBA"/>
</dbReference>
<dbReference type="SUPFAM" id="SSF63829">
    <property type="entry name" value="Calcium-dependent phosphotriesterase"/>
    <property type="match status" value="1"/>
</dbReference>
<dbReference type="Gene3D" id="2.130.10.10">
    <property type="entry name" value="YVTN repeat-like/Quinoprotein amine dehydrogenase"/>
    <property type="match status" value="2"/>
</dbReference>
<sequence>MENSQLYIPLLSKVFPEESNTTSSITSSFTRFLSKSLEPELYSMKAAIFDINSSFGKILPNYLHCPYGIVAMEKLPDETHFLAATYEGYALIFDIKTGHIDDKKICERLSDVKAFPFAKVSLFLGDSSIFTLSVPNFNIGEIKFESSVKSIAQSADKKELYILLEKELIKIEPPDFENRQIVLTGENYLSLCMSPNKKFAIANKEGKLFIYDLGFIKIGEAQLRKETIVKIFSASESKVVTMNCRKKIIKIIEIGSFEIITEIKTNDSASCVAITNNEKTLIYSENSSIVFWNIQANKIEGKINAHEDRIRYLGLSLNNDCIYSCGIDGKFSVLKYPEFSVEKTKKAHKFEVNPWNGDIIIHTKKELKLWDFDRDFDKELDELENFNRKFDILNIKIVKKDIIIYLYSNCVCKINTSTNEKKIFKLSGDRHDSFICAEISPDGKFLATGGHSQKLCLWDIDTMTKQKEFKGHDNYIHCILFLPYSKIISSGCATGIIRFWGLETEKEVISALKAHDKVIEVLKVIKDETILIVGCDYGIVTIWKWREKLLLNTINPNGGNIKDIYIVPDERSMITCSYHGKISFWCLETYSRLFFYDTKTFIWNLRLTDDNKHLMYIDSRTNINEGKIHNKNCEIVMKSNPLISDIVQACGHGNNYDYMKYVSCIISNRRVAYDPDMDNWIILPYKINTLHLYSYFNRPVHLKAALSNQASLFNNIYNQNPLSLSASKGFESCLNAIIASMGKYLSHNPYSFSSISNSTLIVLNKSGYSTIDNFYRFAFTKYEGYRTTKFCDDSVNTPIFRHSNDPIPVESDFLSPNDKKQEEKPIKFMHSLIACGLSFGTKDSIDFLNSIRDSPNSRILITKFIQSLLDYKWNKLKWMMYTQALLYLIFMLLLSVYVLDFIDAKKQTIVLLSFSTLLTFYEVYQFFASPLDYIKDIWNYVDLIRSYFTINYAIFIWCDYDSVTAHDFLAYLVIVSWLRGIAYFRLFKNTRYMVNLLTEVVKDMFSFLILLFYSTAAFSFIFTVLDDEGWSYLKYLTISYRIDLGDFDTSYMNSMQWLFFVLATMSNMIIMLNLLISIMSITLDRVQEFSEIADKKELVGMIIELETLLFWRRKLEGTHYFHLCQEDKADDKEKNMATRVHAIKRNLKAFQNETRHEINEVVGEVRGLREAVMEMKETLKILVEEKSRQKREINESMLSVEEVKF</sequence>
<feature type="transmembrane region" description="Helical" evidence="9">
    <location>
        <begin position="1057"/>
        <end position="1076"/>
    </location>
</feature>
<feature type="coiled-coil region" evidence="8">
    <location>
        <begin position="1165"/>
        <end position="1192"/>
    </location>
</feature>
<evidence type="ECO:0000313" key="11">
    <source>
        <dbReference type="EMBL" id="CAG9323660.1"/>
    </source>
</evidence>
<dbReference type="SMART" id="SM00320">
    <property type="entry name" value="WD40"/>
    <property type="match status" value="7"/>
</dbReference>
<evidence type="ECO:0000313" key="12">
    <source>
        <dbReference type="Proteomes" id="UP001162131"/>
    </source>
</evidence>
<keyword evidence="3 9" id="KW-0812">Transmembrane</keyword>
<dbReference type="EMBL" id="CAJZBQ010000035">
    <property type="protein sequence ID" value="CAG9323660.1"/>
    <property type="molecule type" value="Genomic_DNA"/>
</dbReference>
<proteinExistence type="predicted"/>
<evidence type="ECO:0000256" key="6">
    <source>
        <dbReference type="ARBA" id="ARBA00023136"/>
    </source>
</evidence>
<keyword evidence="4" id="KW-0677">Repeat</keyword>
<name>A0AAU9JJH8_9CILI</name>
<dbReference type="InterPro" id="IPR005821">
    <property type="entry name" value="Ion_trans_dom"/>
</dbReference>
<dbReference type="PANTHER" id="PTHR22847:SF637">
    <property type="entry name" value="WD REPEAT DOMAIN 5B"/>
    <property type="match status" value="1"/>
</dbReference>
<evidence type="ECO:0000256" key="3">
    <source>
        <dbReference type="ARBA" id="ARBA00022692"/>
    </source>
</evidence>
<keyword evidence="5 9" id="KW-1133">Transmembrane helix</keyword>
<dbReference type="AlphaFoldDB" id="A0AAU9JJH8"/>
<feature type="transmembrane region" description="Helical" evidence="9">
    <location>
        <begin position="1007"/>
        <end position="1025"/>
    </location>
</feature>
<keyword evidence="6 9" id="KW-0472">Membrane</keyword>